<feature type="compositionally biased region" description="Low complexity" evidence="1">
    <location>
        <begin position="47"/>
        <end position="56"/>
    </location>
</feature>
<sequence length="250" mass="25817">MRHEGGEQDVKSAAQRALVAASVVAALGLTAACGGNGGGDDAKASSKESSQSKETAAAEAGAKALTAAQLDKAVVTSAELKGYKIEKMSGADMPSEIVPADPAECQPLADMFMFSTQPKAQARIGRTLTGPNELDATVTSLALLAHEQADAEKIMAGLRTATEKCTGYEHADYEYSGVEALDAPDAGDEAVSYKVTGDIDGDKVPMAFTVVRSSSTIVSFYAINMLDAKKVEVPAEVVDAQLAKLEKVAG</sequence>
<accession>A0A7W0DP06</accession>
<dbReference type="AlphaFoldDB" id="A0A7W0DP06"/>
<dbReference type="PROSITE" id="PS51257">
    <property type="entry name" value="PROKAR_LIPOPROTEIN"/>
    <property type="match status" value="1"/>
</dbReference>
<feature type="region of interest" description="Disordered" evidence="1">
    <location>
        <begin position="37"/>
        <end position="56"/>
    </location>
</feature>
<dbReference type="Proteomes" id="UP000545761">
    <property type="component" value="Unassembled WGS sequence"/>
</dbReference>
<comment type="caution">
    <text evidence="2">The sequence shown here is derived from an EMBL/GenBank/DDBJ whole genome shotgun (WGS) entry which is preliminary data.</text>
</comment>
<evidence type="ECO:0000313" key="3">
    <source>
        <dbReference type="Proteomes" id="UP000545761"/>
    </source>
</evidence>
<evidence type="ECO:0000256" key="1">
    <source>
        <dbReference type="SAM" id="MobiDB-lite"/>
    </source>
</evidence>
<reference evidence="2 3" key="1">
    <citation type="submission" date="2020-07" db="EMBL/GenBank/DDBJ databases">
        <title>Streptomyces isolated from Indian soil.</title>
        <authorList>
            <person name="Mandal S."/>
            <person name="Maiti P.K."/>
        </authorList>
    </citation>
    <scope>NUCLEOTIDE SEQUENCE [LARGE SCALE GENOMIC DNA]</scope>
    <source>
        <strain evidence="2 3">PSKA28</strain>
    </source>
</reference>
<evidence type="ECO:0000313" key="2">
    <source>
        <dbReference type="EMBL" id="MBA2948195.1"/>
    </source>
</evidence>
<proteinExistence type="predicted"/>
<evidence type="ECO:0008006" key="4">
    <source>
        <dbReference type="Google" id="ProtNLM"/>
    </source>
</evidence>
<protein>
    <recommendedName>
        <fullName evidence="4">Lipoprotein</fullName>
    </recommendedName>
</protein>
<gene>
    <name evidence="2" type="ORF">H1D24_20845</name>
</gene>
<organism evidence="2 3">
    <name type="scientific">Streptomyces himalayensis subsp. himalayensis</name>
    <dbReference type="NCBI Taxonomy" id="2756131"/>
    <lineage>
        <taxon>Bacteria</taxon>
        <taxon>Bacillati</taxon>
        <taxon>Actinomycetota</taxon>
        <taxon>Actinomycetes</taxon>
        <taxon>Kitasatosporales</taxon>
        <taxon>Streptomycetaceae</taxon>
        <taxon>Streptomyces</taxon>
        <taxon>Streptomyces himalayensis</taxon>
    </lineage>
</organism>
<name>A0A7W0DP06_9ACTN</name>
<dbReference type="EMBL" id="JACEHE010000012">
    <property type="protein sequence ID" value="MBA2948195.1"/>
    <property type="molecule type" value="Genomic_DNA"/>
</dbReference>